<name>A0A1Q9GCP1_9GAMM</name>
<dbReference type="EMBL" id="MJIL01000092">
    <property type="protein sequence ID" value="OLQ72152.1"/>
    <property type="molecule type" value="Genomic_DNA"/>
</dbReference>
<keyword evidence="1" id="KW-0732">Signal</keyword>
<reference evidence="2 3" key="1">
    <citation type="submission" date="2016-09" db="EMBL/GenBank/DDBJ databases">
        <title>Photobacterium proteolyticum sp. nov. a protease producing bacterium isolated from ocean sediments of Laizhou Bay.</title>
        <authorList>
            <person name="Li Y."/>
        </authorList>
    </citation>
    <scope>NUCLEOTIDE SEQUENCE [LARGE SCALE GENOMIC DNA]</scope>
    <source>
        <strain evidence="2 3">13-12</strain>
    </source>
</reference>
<evidence type="ECO:0000256" key="1">
    <source>
        <dbReference type="SAM" id="SignalP"/>
    </source>
</evidence>
<proteinExistence type="predicted"/>
<evidence type="ECO:0000313" key="3">
    <source>
        <dbReference type="Proteomes" id="UP000186905"/>
    </source>
</evidence>
<keyword evidence="3" id="KW-1185">Reference proteome</keyword>
<feature type="signal peptide" evidence="1">
    <location>
        <begin position="1"/>
        <end position="22"/>
    </location>
</feature>
<gene>
    <name evidence="2" type="ORF">BIT28_24290</name>
</gene>
<dbReference type="InterPro" id="IPR009003">
    <property type="entry name" value="Peptidase_S1_PA"/>
</dbReference>
<comment type="caution">
    <text evidence="2">The sequence shown here is derived from an EMBL/GenBank/DDBJ whole genome shotgun (WGS) entry which is preliminary data.</text>
</comment>
<dbReference type="SUPFAM" id="SSF50494">
    <property type="entry name" value="Trypsin-like serine proteases"/>
    <property type="match status" value="1"/>
</dbReference>
<accession>A0A1Q9GCP1</accession>
<evidence type="ECO:0008006" key="4">
    <source>
        <dbReference type="Google" id="ProtNLM"/>
    </source>
</evidence>
<feature type="chain" id="PRO_5013385406" description="DUF4189 domain-containing protein" evidence="1">
    <location>
        <begin position="23"/>
        <end position="321"/>
    </location>
</feature>
<evidence type="ECO:0000313" key="2">
    <source>
        <dbReference type="EMBL" id="OLQ72152.1"/>
    </source>
</evidence>
<protein>
    <recommendedName>
        <fullName evidence="4">DUF4189 domain-containing protein</fullName>
    </recommendedName>
</protein>
<dbReference type="AlphaFoldDB" id="A0A1Q9GCP1"/>
<organism evidence="2 3">
    <name type="scientific">Photobacterium proteolyticum</name>
    <dbReference type="NCBI Taxonomy" id="1903952"/>
    <lineage>
        <taxon>Bacteria</taxon>
        <taxon>Pseudomonadati</taxon>
        <taxon>Pseudomonadota</taxon>
        <taxon>Gammaproteobacteria</taxon>
        <taxon>Vibrionales</taxon>
        <taxon>Vibrionaceae</taxon>
        <taxon>Photobacterium</taxon>
    </lineage>
</organism>
<dbReference type="Proteomes" id="UP000186905">
    <property type="component" value="Unassembled WGS sequence"/>
</dbReference>
<dbReference type="Gene3D" id="2.40.10.120">
    <property type="match status" value="1"/>
</dbReference>
<sequence>MNVNFCNASLLAAFCFSSVVNAANVSTNDLYKQYQDKPNHKAFSIGTNGSAGAAWGASTKEEAMDLAQQTCIDSGGVNCNITEVNGRPLTSNNTQVKNYETVKNYRTVNNYNIVSNGVNYTPDLSVSASAFFINNKYLLSIGNLIGNCSKLSYERNGKLVDLTVIRSDKMNNISLLKSDISNETYALISSKKKTYQGERTYSYGYDLSDMDNLKIPSYQGRITDGIISRASGKYNDIRFMRITNEINAGNVGGPVIAENGDVIGIVTSTGKESIKASMLSIFLNEQNISYHVTESQKNIPPSAIAEKSQNFTVPLVCLNEA</sequence>
<dbReference type="Pfam" id="PF13365">
    <property type="entry name" value="Trypsin_2"/>
    <property type="match status" value="1"/>
</dbReference>
<dbReference type="STRING" id="1903952.BIT28_24290"/>